<dbReference type="RefSeq" id="WP_012175509.1">
    <property type="nucleotide sequence ID" value="NC_009943.1"/>
</dbReference>
<gene>
    <name evidence="6" type="ordered locus">Dole_2093</name>
</gene>
<dbReference type="eggNOG" id="COG0732">
    <property type="taxonomic scope" value="Bacteria"/>
</dbReference>
<dbReference type="GO" id="GO:0003677">
    <property type="term" value="F:DNA binding"/>
    <property type="evidence" value="ECO:0007669"/>
    <property type="project" value="UniProtKB-KW"/>
</dbReference>
<protein>
    <submittedName>
        <fullName evidence="6">Restriction modification system DNA specificity domain</fullName>
    </submittedName>
</protein>
<dbReference type="Pfam" id="PF01420">
    <property type="entry name" value="Methylase_S"/>
    <property type="match status" value="2"/>
</dbReference>
<dbReference type="Proteomes" id="UP000008561">
    <property type="component" value="Chromosome"/>
</dbReference>
<accession>A8ZTW4</accession>
<dbReference type="AlphaFoldDB" id="A8ZTW4"/>
<dbReference type="CDD" id="cd17524">
    <property type="entry name" value="RMtype1_S_EcoUTORF5051P-TRD2-CR2_like"/>
    <property type="match status" value="1"/>
</dbReference>
<comment type="similarity">
    <text evidence="1">Belongs to the type-I restriction system S methylase family.</text>
</comment>
<dbReference type="InterPro" id="IPR000055">
    <property type="entry name" value="Restrct_endonuc_typeI_TRD"/>
</dbReference>
<evidence type="ECO:0000256" key="3">
    <source>
        <dbReference type="ARBA" id="ARBA00023125"/>
    </source>
</evidence>
<dbReference type="InterPro" id="IPR044946">
    <property type="entry name" value="Restrct_endonuc_typeI_TRD_sf"/>
</dbReference>
<feature type="domain" description="Type I restriction modification DNA specificity" evidence="5">
    <location>
        <begin position="237"/>
        <end position="408"/>
    </location>
</feature>
<keyword evidence="2" id="KW-0680">Restriction system</keyword>
<dbReference type="KEGG" id="dol:Dole_2093"/>
<proteinExistence type="inferred from homology"/>
<dbReference type="STRING" id="96561.Dole_2093"/>
<name>A8ZTW4_DESOH</name>
<evidence type="ECO:0000313" key="6">
    <source>
        <dbReference type="EMBL" id="ABW67897.1"/>
    </source>
</evidence>
<evidence type="ECO:0000256" key="2">
    <source>
        <dbReference type="ARBA" id="ARBA00022747"/>
    </source>
</evidence>
<reference evidence="6 7" key="1">
    <citation type="submission" date="2007-10" db="EMBL/GenBank/DDBJ databases">
        <title>Complete sequence of Desulfococcus oleovorans Hxd3.</title>
        <authorList>
            <consortium name="US DOE Joint Genome Institute"/>
            <person name="Copeland A."/>
            <person name="Lucas S."/>
            <person name="Lapidus A."/>
            <person name="Barry K."/>
            <person name="Glavina del Rio T."/>
            <person name="Dalin E."/>
            <person name="Tice H."/>
            <person name="Pitluck S."/>
            <person name="Kiss H."/>
            <person name="Brettin T."/>
            <person name="Bruce D."/>
            <person name="Detter J.C."/>
            <person name="Han C."/>
            <person name="Schmutz J."/>
            <person name="Larimer F."/>
            <person name="Land M."/>
            <person name="Hauser L."/>
            <person name="Kyrpides N."/>
            <person name="Kim E."/>
            <person name="Wawrik B."/>
            <person name="Richardson P."/>
        </authorList>
    </citation>
    <scope>NUCLEOTIDE SEQUENCE [LARGE SCALE GENOMIC DNA]</scope>
    <source>
        <strain evidence="7">DSM 6200 / JCM 39069 / Hxd3</strain>
    </source>
</reference>
<keyword evidence="7" id="KW-1185">Reference proteome</keyword>
<dbReference type="PANTHER" id="PTHR43140:SF1">
    <property type="entry name" value="TYPE I RESTRICTION ENZYME ECOKI SPECIFICITY SUBUNIT"/>
    <property type="match status" value="1"/>
</dbReference>
<dbReference type="SUPFAM" id="SSF116734">
    <property type="entry name" value="DNA methylase specificity domain"/>
    <property type="match status" value="2"/>
</dbReference>
<sequence>MKELLPEGWVAAPLQKISQIVYGKGLPKNKFNKQGLYPVFGANSIIGYYDSFLYEDPQVLISCRGANSGTINISPPKCFVTSNSLVVQLPNTLHQSFKYLYYALESSDKEKIVTGTAQPQVTIDNLKSFCVPLPPFNEQKRIVARLDQIIPRIDKLKTRLDKIPTIIKRFRQSVLTAAVTGRLTEKWREDHPDVEGAEATVQSIYYRRLDESQTNQQKNKIEKLFAEVETEDNGLLPETWKYTFLNKICESFQYGTSSKSSKKGDIPVLRMGNLQNGAIDWSNLVYSSNKKEIEKYKLEKNTVLFNRTNSPELVGKTAIYLGERAAIFAGYLIRINNMDILDSHYLNYSLNTDYAKAFCNREKTDGVNQSNINAQKLGRFEIPFPPLEEQKEIVRQVERSFALADKLEAHYQNARARVDKLARSVLAKAFRGELTPQDPNDEPAEKLLERILAEKEKMAAAVKKTRKQAKRKSRTTT</sequence>
<dbReference type="EMBL" id="CP000859">
    <property type="protein sequence ID" value="ABW67897.1"/>
    <property type="molecule type" value="Genomic_DNA"/>
</dbReference>
<dbReference type="PANTHER" id="PTHR43140">
    <property type="entry name" value="TYPE-1 RESTRICTION ENZYME ECOKI SPECIFICITY PROTEIN"/>
    <property type="match status" value="1"/>
</dbReference>
<evidence type="ECO:0000256" key="1">
    <source>
        <dbReference type="ARBA" id="ARBA00010923"/>
    </source>
</evidence>
<dbReference type="CDD" id="cd17266">
    <property type="entry name" value="RMtype1_S_Sau1132ORF3780P-TRD2-CR2_like"/>
    <property type="match status" value="1"/>
</dbReference>
<dbReference type="InterPro" id="IPR051212">
    <property type="entry name" value="Type-I_RE_S_subunit"/>
</dbReference>
<keyword evidence="4" id="KW-0175">Coiled coil</keyword>
<feature type="coiled-coil region" evidence="4">
    <location>
        <begin position="404"/>
        <end position="472"/>
    </location>
</feature>
<evidence type="ECO:0000313" key="7">
    <source>
        <dbReference type="Proteomes" id="UP000008561"/>
    </source>
</evidence>
<dbReference type="Gene3D" id="3.90.220.20">
    <property type="entry name" value="DNA methylase specificity domains"/>
    <property type="match status" value="2"/>
</dbReference>
<evidence type="ECO:0000256" key="4">
    <source>
        <dbReference type="SAM" id="Coils"/>
    </source>
</evidence>
<keyword evidence="3" id="KW-0238">DNA-binding</keyword>
<organism evidence="6 7">
    <name type="scientific">Desulfosudis oleivorans (strain DSM 6200 / JCM 39069 / Hxd3)</name>
    <name type="common">Desulfococcus oleovorans</name>
    <dbReference type="NCBI Taxonomy" id="96561"/>
    <lineage>
        <taxon>Bacteria</taxon>
        <taxon>Pseudomonadati</taxon>
        <taxon>Thermodesulfobacteriota</taxon>
        <taxon>Desulfobacteria</taxon>
        <taxon>Desulfobacterales</taxon>
        <taxon>Desulfosudaceae</taxon>
        <taxon>Desulfosudis</taxon>
    </lineage>
</organism>
<dbReference type="GO" id="GO:0009307">
    <property type="term" value="P:DNA restriction-modification system"/>
    <property type="evidence" value="ECO:0007669"/>
    <property type="project" value="UniProtKB-KW"/>
</dbReference>
<dbReference type="REBASE" id="16470">
    <property type="entry name" value="S.DolHORF2095P"/>
</dbReference>
<feature type="domain" description="Type I restriction modification DNA specificity" evidence="5">
    <location>
        <begin position="6"/>
        <end position="163"/>
    </location>
</feature>
<dbReference type="HOGENOM" id="CLU_021095_10_2_7"/>
<dbReference type="OrthoDB" id="5363772at2"/>
<evidence type="ECO:0000259" key="5">
    <source>
        <dbReference type="Pfam" id="PF01420"/>
    </source>
</evidence>